<protein>
    <submittedName>
        <fullName evidence="2">Uncharacterized protein</fullName>
    </submittedName>
</protein>
<feature type="region of interest" description="Disordered" evidence="1">
    <location>
        <begin position="120"/>
        <end position="147"/>
    </location>
</feature>
<accession>A0A9W6MV37</accession>
<proteinExistence type="predicted"/>
<reference evidence="2" key="1">
    <citation type="journal article" date="2014" name="Int. J. Syst. Evol. Microbiol.">
        <title>Complete genome sequence of Corynebacterium casei LMG S-19264T (=DSM 44701T), isolated from a smear-ripened cheese.</title>
        <authorList>
            <consortium name="US DOE Joint Genome Institute (JGI-PGF)"/>
            <person name="Walter F."/>
            <person name="Albersmeier A."/>
            <person name="Kalinowski J."/>
            <person name="Ruckert C."/>
        </authorList>
    </citation>
    <scope>NUCLEOTIDE SEQUENCE</scope>
    <source>
        <strain evidence="2">VKM B-2347</strain>
    </source>
</reference>
<dbReference type="EMBL" id="BSFI01000007">
    <property type="protein sequence ID" value="GLK68049.1"/>
    <property type="molecule type" value="Genomic_DNA"/>
</dbReference>
<dbReference type="AlphaFoldDB" id="A0A9W6MV37"/>
<organism evidence="2 3">
    <name type="scientific">Hansschlegelia plantiphila</name>
    <dbReference type="NCBI Taxonomy" id="374655"/>
    <lineage>
        <taxon>Bacteria</taxon>
        <taxon>Pseudomonadati</taxon>
        <taxon>Pseudomonadota</taxon>
        <taxon>Alphaproteobacteria</taxon>
        <taxon>Hyphomicrobiales</taxon>
        <taxon>Methylopilaceae</taxon>
        <taxon>Hansschlegelia</taxon>
    </lineage>
</organism>
<reference evidence="2" key="2">
    <citation type="submission" date="2023-01" db="EMBL/GenBank/DDBJ databases">
        <authorList>
            <person name="Sun Q."/>
            <person name="Evtushenko L."/>
        </authorList>
    </citation>
    <scope>NUCLEOTIDE SEQUENCE</scope>
    <source>
        <strain evidence="2">VKM B-2347</strain>
    </source>
</reference>
<evidence type="ECO:0000313" key="3">
    <source>
        <dbReference type="Proteomes" id="UP001143372"/>
    </source>
</evidence>
<dbReference type="RefSeq" id="WP_271168550.1">
    <property type="nucleotide sequence ID" value="NZ_BSFI01000007.1"/>
</dbReference>
<dbReference type="Proteomes" id="UP001143372">
    <property type="component" value="Unassembled WGS sequence"/>
</dbReference>
<sequence>MSLPVPPFPDDYEAIADAVMETERGRWFLAEYARRNRAADTGAVLDALNELERRLSHDRAVERETMELSELMRGVSTRAALIREELEDAKGDRHVDRALRHLDRLDRLVALAVGETPVPWPGRMAAPEPAEPESEPEPSCDPASFESGDFGVFEELNDIIVAEDAPVLALEAEPPVQDAAPCPRPHQPAAWTPGLLESLSEAEKAILFA</sequence>
<keyword evidence="3" id="KW-1185">Reference proteome</keyword>
<name>A0A9W6MV37_9HYPH</name>
<evidence type="ECO:0000256" key="1">
    <source>
        <dbReference type="SAM" id="MobiDB-lite"/>
    </source>
</evidence>
<evidence type="ECO:0000313" key="2">
    <source>
        <dbReference type="EMBL" id="GLK68049.1"/>
    </source>
</evidence>
<gene>
    <name evidence="2" type="ORF">GCM10008179_16870</name>
</gene>
<comment type="caution">
    <text evidence="2">The sequence shown here is derived from an EMBL/GenBank/DDBJ whole genome shotgun (WGS) entry which is preliminary data.</text>
</comment>